<organism evidence="1">
    <name type="scientific">Culex pipiens</name>
    <name type="common">House mosquito</name>
    <dbReference type="NCBI Taxonomy" id="7175"/>
    <lineage>
        <taxon>Eukaryota</taxon>
        <taxon>Metazoa</taxon>
        <taxon>Ecdysozoa</taxon>
        <taxon>Arthropoda</taxon>
        <taxon>Hexapoda</taxon>
        <taxon>Insecta</taxon>
        <taxon>Pterygota</taxon>
        <taxon>Neoptera</taxon>
        <taxon>Endopterygota</taxon>
        <taxon>Diptera</taxon>
        <taxon>Nematocera</taxon>
        <taxon>Culicoidea</taxon>
        <taxon>Culicidae</taxon>
        <taxon>Culicinae</taxon>
        <taxon>Culicini</taxon>
        <taxon>Culex</taxon>
        <taxon>Culex</taxon>
    </lineage>
</organism>
<dbReference type="EMBL" id="HBUE01142615">
    <property type="protein sequence ID" value="CAG6501567.1"/>
    <property type="molecule type" value="Transcribed_RNA"/>
</dbReference>
<protein>
    <submittedName>
        <fullName evidence="1">(northern house mosquito) hypothetical protein</fullName>
    </submittedName>
</protein>
<evidence type="ECO:0000313" key="1">
    <source>
        <dbReference type="EMBL" id="CAG6501567.1"/>
    </source>
</evidence>
<dbReference type="AlphaFoldDB" id="A0A8D8G9J3"/>
<proteinExistence type="predicted"/>
<reference evidence="1" key="1">
    <citation type="submission" date="2021-05" db="EMBL/GenBank/DDBJ databases">
        <authorList>
            <person name="Alioto T."/>
            <person name="Alioto T."/>
            <person name="Gomez Garrido J."/>
        </authorList>
    </citation>
    <scope>NUCLEOTIDE SEQUENCE</scope>
</reference>
<name>A0A8D8G9J3_CULPI</name>
<sequence length="119" mass="12168">MRFLSRSVRIFFLSSSRRSWRSLSSSAVRIFGTRQLSGMSGLVEAPAPAVKRYPVGGCCVGGSTGVGGGVVLRGGADTAVGTISSTLPTCLTRVLPGSVVEGSGGGGPAGFGWWYRLLG</sequence>
<accession>A0A8D8G9J3</accession>